<dbReference type="SMART" id="SM00326">
    <property type="entry name" value="SH3"/>
    <property type="match status" value="1"/>
</dbReference>
<accession>A0A8H5MA67</accession>
<dbReference type="Pfam" id="PF20843">
    <property type="entry name" value="Rax2_3"/>
    <property type="match status" value="1"/>
</dbReference>
<evidence type="ECO:0000313" key="6">
    <source>
        <dbReference type="EMBL" id="KAF5386181.1"/>
    </source>
</evidence>
<organism evidence="6 7">
    <name type="scientific">Tricholomella constricta</name>
    <dbReference type="NCBI Taxonomy" id="117010"/>
    <lineage>
        <taxon>Eukaryota</taxon>
        <taxon>Fungi</taxon>
        <taxon>Dikarya</taxon>
        <taxon>Basidiomycota</taxon>
        <taxon>Agaricomycotina</taxon>
        <taxon>Agaricomycetes</taxon>
        <taxon>Agaricomycetidae</taxon>
        <taxon>Agaricales</taxon>
        <taxon>Tricholomatineae</taxon>
        <taxon>Lyophyllaceae</taxon>
        <taxon>Tricholomella</taxon>
    </lineage>
</organism>
<dbReference type="InterPro" id="IPR036028">
    <property type="entry name" value="SH3-like_dom_sf"/>
</dbReference>
<evidence type="ECO:0000256" key="1">
    <source>
        <dbReference type="ARBA" id="ARBA00022443"/>
    </source>
</evidence>
<feature type="chain" id="PRO_5034609516" description="SH3 domain-containing protein" evidence="4">
    <location>
        <begin position="23"/>
        <end position="1422"/>
    </location>
</feature>
<dbReference type="OrthoDB" id="2503993at2759"/>
<feature type="signal peptide" evidence="4">
    <location>
        <begin position="1"/>
        <end position="22"/>
    </location>
</feature>
<feature type="domain" description="SH3" evidence="5">
    <location>
        <begin position="1365"/>
        <end position="1422"/>
    </location>
</feature>
<gene>
    <name evidence="6" type="ORF">D9615_002441</name>
</gene>
<comment type="caution">
    <text evidence="6">The sequence shown here is derived from an EMBL/GenBank/DDBJ whole genome shotgun (WGS) entry which is preliminary data.</text>
</comment>
<dbReference type="InterPro" id="IPR011043">
    <property type="entry name" value="Gal_Oxase/kelch_b-propeller"/>
</dbReference>
<sequence>MSATNPSRILLSLSILANVAFAALPQVDFDRMGTVGLAGAFAGLDLFQNTSSSIAFDPSTSTLLSRDIDGALTRLASTNAGGSISTGCALKDVVFIAGSFSSIGDTSANNVASYTPSSGAFAAVGTDGPNGEVHSIFCDAADNKVWVGGSFTSPGSNIAVWDSKAGTWSRPPFVGVTGAQSKVLSITANSSDSSIFFAGSFITAFQGNGSPLLNGTNNPNVPFSAGATPFSSSLVPIPLQDAQVDGSPSSSNPQFGNIKNILCPSGEDGPGNSWLAADSNTALVTVRTFTFISANGLRLGNTFQENHGTTGFSVTTIPDNKVQTLHYRDPVTGQTQTCSDPCPLSIDSSLLYQDFLFDNTLTITGVQVKLSEFTGVAPGLHILQLLSAGAFASSVDSGNGVSCFAPNPSNTTRTGDWAAKVANTDIAGTIQTVLVSSVNVGTSASDGPTFTWIPYVSASGNYDINLLVPGCINFQDCASRTTVKITIFPGEGLQPWVANISQQNPADEAILVYSGPILSSSPKFVTTISMTLADNPTGSGEGGKYELVADRVQMVLKSVDNTSSDGSGGSGPEGAQGINNGFGFFEWPRSLSSADSSIDATKTLPNSTLTSLANVGIDLFKGAGGSNGLSFPNPSAITTVVHHPSGRIFLGGHFALSSGAASGSANVVAYDSGALTRLADNGLNGPVNFMVFNGDQLFVGGEFTDTLSGSTDQRLRGVAMYDITKDEWNPLGAGLNGRVTSLGMANSQILVAGNFTRLLTSANVDAGVAVAGFATWDLKKSAWVNSGGFVVGSMSFVGNATSKTQIIAGNVVSSRQFGASGMVILKNGDSKNSPKITPLGVQLDSAWSGSSLGSVRRRSLIPRASAWISHVKKSKLFLRQAPSTQLSPLPAPLPAPAPAVLVGTFWTNNTSSAEVAIIGGNFSFHSPGSSSGYQAVALYDPATGMIQGLQGAQLNGTVRSLLVDGTQLYIGGEFAIQGTNANGLAVYDLSKQEWNVNAIPALQGNAGSPVVVRSITTSPSKQNTVIVAGSFSQAGSLRCQSICAYDTSSKQWNTLGNGILGEVASIAYAGDNQEILIASGSIALPENTVSNVVQFGFSNATWTALGTPAALPGPVSAIEVNNGNASSIFAAGRSTDGSSSFLSFWNGVNWSILGSTLQGNTTVAQLTMVPLQDTHSANGVIEPDRMLMVSGLLDDSSFGSASSALFDGQAFIPYFVSTSVTGSSGAVASLFRSFSYFSFSHGRFLATGVVILISIAIAAGVVFLLALIGILWTLLSRRDDKLSKFDAAEEDDDDSIQHRPSSLLEHINAATRTTILGTSPFNNTNGEQEEEKIARDNHDPFGPDASNYVRAETPSDAVGGILAEETSRLAHARYSFDGAGEGELPISAGAEVEVLDDGDPAWWYARDVRTGQEGVVPAAYLY</sequence>
<proteinExistence type="predicted"/>
<protein>
    <recommendedName>
        <fullName evidence="5">SH3 domain-containing protein</fullName>
    </recommendedName>
</protein>
<dbReference type="CDD" id="cd11856">
    <property type="entry name" value="SH3_p47phox_like"/>
    <property type="match status" value="1"/>
</dbReference>
<dbReference type="PANTHER" id="PTHR31778">
    <property type="entry name" value="BUD SITE SELECTION PROTEIN RAX2"/>
    <property type="match status" value="1"/>
</dbReference>
<keyword evidence="3" id="KW-1133">Transmembrane helix</keyword>
<keyword evidence="1 2" id="KW-0728">SH3 domain</keyword>
<dbReference type="Gene3D" id="2.120.10.80">
    <property type="entry name" value="Kelch-type beta propeller"/>
    <property type="match status" value="2"/>
</dbReference>
<dbReference type="SUPFAM" id="SSF50965">
    <property type="entry name" value="Galactose oxidase, central domain"/>
    <property type="match status" value="3"/>
</dbReference>
<dbReference type="InterPro" id="IPR048266">
    <property type="entry name" value="Rax2-like_second"/>
</dbReference>
<feature type="transmembrane region" description="Helical" evidence="3">
    <location>
        <begin position="1244"/>
        <end position="1275"/>
    </location>
</feature>
<keyword evidence="3" id="KW-0472">Membrane</keyword>
<dbReference type="PANTHER" id="PTHR31778:SF2">
    <property type="entry name" value="BUD SITE SELECTION PROTEIN RAX2"/>
    <property type="match status" value="1"/>
</dbReference>
<evidence type="ECO:0000256" key="4">
    <source>
        <dbReference type="SAM" id="SignalP"/>
    </source>
</evidence>
<keyword evidence="7" id="KW-1185">Reference proteome</keyword>
<name>A0A8H5MA67_9AGAR</name>
<dbReference type="PROSITE" id="PS50002">
    <property type="entry name" value="SH3"/>
    <property type="match status" value="1"/>
</dbReference>
<dbReference type="Proteomes" id="UP000565441">
    <property type="component" value="Unassembled WGS sequence"/>
</dbReference>
<dbReference type="SUPFAM" id="SSF50044">
    <property type="entry name" value="SH3-domain"/>
    <property type="match status" value="1"/>
</dbReference>
<evidence type="ECO:0000313" key="7">
    <source>
        <dbReference type="Proteomes" id="UP000565441"/>
    </source>
</evidence>
<evidence type="ECO:0000256" key="3">
    <source>
        <dbReference type="SAM" id="Phobius"/>
    </source>
</evidence>
<evidence type="ECO:0000256" key="2">
    <source>
        <dbReference type="PROSITE-ProRule" id="PRU00192"/>
    </source>
</evidence>
<dbReference type="InterPro" id="IPR015915">
    <property type="entry name" value="Kelch-typ_b-propeller"/>
</dbReference>
<dbReference type="InterPro" id="IPR024982">
    <property type="entry name" value="Rax2-like_C"/>
</dbReference>
<keyword evidence="4" id="KW-0732">Signal</keyword>
<reference evidence="6 7" key="1">
    <citation type="journal article" date="2020" name="ISME J.">
        <title>Uncovering the hidden diversity of litter-decomposition mechanisms in mushroom-forming fungi.</title>
        <authorList>
            <person name="Floudas D."/>
            <person name="Bentzer J."/>
            <person name="Ahren D."/>
            <person name="Johansson T."/>
            <person name="Persson P."/>
            <person name="Tunlid A."/>
        </authorList>
    </citation>
    <scope>NUCLEOTIDE SEQUENCE [LARGE SCALE GENOMIC DNA]</scope>
    <source>
        <strain evidence="6 7">CBS 661.87</strain>
    </source>
</reference>
<dbReference type="Pfam" id="PF12768">
    <property type="entry name" value="Rax2"/>
    <property type="match status" value="2"/>
</dbReference>
<dbReference type="InterPro" id="IPR001452">
    <property type="entry name" value="SH3_domain"/>
</dbReference>
<dbReference type="Pfam" id="PF00018">
    <property type="entry name" value="SH3_1"/>
    <property type="match status" value="1"/>
</dbReference>
<dbReference type="GO" id="GO:1902929">
    <property type="term" value="C:plasma membrane of growing cell tip"/>
    <property type="evidence" value="ECO:0007669"/>
    <property type="project" value="TreeGrafter"/>
</dbReference>
<dbReference type="EMBL" id="JAACJP010000003">
    <property type="protein sequence ID" value="KAF5386181.1"/>
    <property type="molecule type" value="Genomic_DNA"/>
</dbReference>
<keyword evidence="3" id="KW-0812">Transmembrane</keyword>
<dbReference type="Gene3D" id="2.30.30.40">
    <property type="entry name" value="SH3 Domains"/>
    <property type="match status" value="1"/>
</dbReference>
<dbReference type="Pfam" id="PF20842">
    <property type="entry name" value="Rax2_2"/>
    <property type="match status" value="1"/>
</dbReference>
<evidence type="ECO:0000259" key="5">
    <source>
        <dbReference type="PROSITE" id="PS50002"/>
    </source>
</evidence>
<dbReference type="InterPro" id="IPR048265">
    <property type="entry name" value="Rax2-like_third"/>
</dbReference>